<dbReference type="Proteomes" id="UP001203687">
    <property type="component" value="Unassembled WGS sequence"/>
</dbReference>
<gene>
    <name evidence="2" type="ORF">MUY34_00435</name>
</gene>
<organism evidence="2 3">
    <name type="scientific">Psychroserpens algicola</name>
    <dbReference type="NCBI Taxonomy" id="1719034"/>
    <lineage>
        <taxon>Bacteria</taxon>
        <taxon>Pseudomonadati</taxon>
        <taxon>Bacteroidota</taxon>
        <taxon>Flavobacteriia</taxon>
        <taxon>Flavobacteriales</taxon>
        <taxon>Flavobacteriaceae</taxon>
        <taxon>Psychroserpens</taxon>
    </lineage>
</organism>
<comment type="caution">
    <text evidence="2">The sequence shown here is derived from an EMBL/GenBank/DDBJ whole genome shotgun (WGS) entry which is preliminary data.</text>
</comment>
<sequence length="52" mass="6234">MTDKDKDEFEYRNHRGRKSPRRNKITPNLGRKKSKEINELSDKASEDVKEEE</sequence>
<reference evidence="2" key="1">
    <citation type="submission" date="2022-04" db="EMBL/GenBank/DDBJ databases">
        <authorList>
            <person name="Ren T."/>
        </authorList>
    </citation>
    <scope>NUCLEOTIDE SEQUENCE</scope>
    <source>
        <strain evidence="2">F63249</strain>
    </source>
</reference>
<evidence type="ECO:0000313" key="3">
    <source>
        <dbReference type="Proteomes" id="UP001203687"/>
    </source>
</evidence>
<feature type="compositionally biased region" description="Basic and acidic residues" evidence="1">
    <location>
        <begin position="1"/>
        <end position="13"/>
    </location>
</feature>
<evidence type="ECO:0000256" key="1">
    <source>
        <dbReference type="SAM" id="MobiDB-lite"/>
    </source>
</evidence>
<feature type="compositionally biased region" description="Basic and acidic residues" evidence="1">
    <location>
        <begin position="35"/>
        <end position="52"/>
    </location>
</feature>
<protein>
    <submittedName>
        <fullName evidence="2">Uncharacterized protein</fullName>
    </submittedName>
</protein>
<name>A0ABT0H3V4_9FLAO</name>
<accession>A0ABT0H3V4</accession>
<evidence type="ECO:0000313" key="2">
    <source>
        <dbReference type="EMBL" id="MCK8479061.1"/>
    </source>
</evidence>
<proteinExistence type="predicted"/>
<keyword evidence="3" id="KW-1185">Reference proteome</keyword>
<dbReference type="EMBL" id="JALPQF010000001">
    <property type="protein sequence ID" value="MCK8479061.1"/>
    <property type="molecule type" value="Genomic_DNA"/>
</dbReference>
<feature type="compositionally biased region" description="Basic residues" evidence="1">
    <location>
        <begin position="14"/>
        <end position="34"/>
    </location>
</feature>
<dbReference type="RefSeq" id="WP_248411497.1">
    <property type="nucleotide sequence ID" value="NZ_JALPQF010000001.1"/>
</dbReference>
<feature type="region of interest" description="Disordered" evidence="1">
    <location>
        <begin position="1"/>
        <end position="52"/>
    </location>
</feature>